<dbReference type="PANTHER" id="PTHR46438:SF11">
    <property type="entry name" value="LIPASE-RELATED"/>
    <property type="match status" value="1"/>
</dbReference>
<dbReference type="RefSeq" id="WP_175460057.1">
    <property type="nucleotide sequence ID" value="NZ_FNDT01000001.1"/>
</dbReference>
<proteinExistence type="predicted"/>
<dbReference type="Gene3D" id="3.40.50.1820">
    <property type="entry name" value="alpha/beta hydrolase"/>
    <property type="match status" value="1"/>
</dbReference>
<dbReference type="InterPro" id="IPR000073">
    <property type="entry name" value="AB_hydrolase_1"/>
</dbReference>
<organism evidence="2 3">
    <name type="scientific">Arthrobacter subterraneus</name>
    <dbReference type="NCBI Taxonomy" id="335973"/>
    <lineage>
        <taxon>Bacteria</taxon>
        <taxon>Bacillati</taxon>
        <taxon>Actinomycetota</taxon>
        <taxon>Actinomycetes</taxon>
        <taxon>Micrococcales</taxon>
        <taxon>Micrococcaceae</taxon>
        <taxon>Arthrobacter</taxon>
    </lineage>
</organism>
<dbReference type="SUPFAM" id="SSF53474">
    <property type="entry name" value="alpha/beta-Hydrolases"/>
    <property type="match status" value="1"/>
</dbReference>
<dbReference type="GO" id="GO:0003824">
    <property type="term" value="F:catalytic activity"/>
    <property type="evidence" value="ECO:0007669"/>
    <property type="project" value="UniProtKB-ARBA"/>
</dbReference>
<accession>A0A1G8CTG4</accession>
<feature type="domain" description="AB hydrolase-1" evidence="1">
    <location>
        <begin position="31"/>
        <end position="241"/>
    </location>
</feature>
<keyword evidence="3" id="KW-1185">Reference proteome</keyword>
<dbReference type="Pfam" id="PF12697">
    <property type="entry name" value="Abhydrolase_6"/>
    <property type="match status" value="1"/>
</dbReference>
<dbReference type="STRING" id="335973.SAMN04488693_101383"/>
<sequence length="251" mass="27094">MGRTPWEEVRRERIADCVLTVRRTGQGRPPVVLVHGIGVSARYFQRLAAELSRSNTVYAIELPGFGPTPDPHRALSVPELGALVVAALRSLELGGVVLVGHSMGCQVATEAAASAPDLVDRLVLLGPTVNDQERSIGKQALRLAQDTLRESPAVNWIVFTDYLRSMVPYLRILPAMVGHRLEEALPRVSCPVVLIRGERDPIVPADWLQRLAAGNPGARIIEVPGAPHVLMHSRPAETARALLTGNPHAAA</sequence>
<gene>
    <name evidence="2" type="ORF">SAMN04488693_101383</name>
</gene>
<name>A0A1G8CTG4_9MICC</name>
<dbReference type="AlphaFoldDB" id="A0A1G8CTG4"/>
<reference evidence="2 3" key="1">
    <citation type="submission" date="2016-10" db="EMBL/GenBank/DDBJ databases">
        <authorList>
            <person name="de Groot N.N."/>
        </authorList>
    </citation>
    <scope>NUCLEOTIDE SEQUENCE [LARGE SCALE GENOMIC DNA]</scope>
    <source>
        <strain evidence="2 3">NP_1H</strain>
    </source>
</reference>
<dbReference type="PRINTS" id="PR00111">
    <property type="entry name" value="ABHYDROLASE"/>
</dbReference>
<protein>
    <submittedName>
        <fullName evidence="2">Pimeloyl-ACP methyl ester carboxylesterase</fullName>
    </submittedName>
</protein>
<dbReference type="EMBL" id="FNDT01000001">
    <property type="protein sequence ID" value="SDH48827.1"/>
    <property type="molecule type" value="Genomic_DNA"/>
</dbReference>
<dbReference type="InterPro" id="IPR029058">
    <property type="entry name" value="AB_hydrolase_fold"/>
</dbReference>
<dbReference type="Proteomes" id="UP000199258">
    <property type="component" value="Unassembled WGS sequence"/>
</dbReference>
<evidence type="ECO:0000313" key="3">
    <source>
        <dbReference type="Proteomes" id="UP000199258"/>
    </source>
</evidence>
<dbReference type="PANTHER" id="PTHR46438">
    <property type="entry name" value="ALPHA/BETA-HYDROLASES SUPERFAMILY PROTEIN"/>
    <property type="match status" value="1"/>
</dbReference>
<evidence type="ECO:0000259" key="1">
    <source>
        <dbReference type="Pfam" id="PF12697"/>
    </source>
</evidence>
<evidence type="ECO:0000313" key="2">
    <source>
        <dbReference type="EMBL" id="SDH48827.1"/>
    </source>
</evidence>